<dbReference type="SMART" id="SM00342">
    <property type="entry name" value="HTH_ARAC"/>
    <property type="match status" value="1"/>
</dbReference>
<gene>
    <name evidence="5" type="ORF">D4A39_10395</name>
</gene>
<sequence length="342" mass="37555">MVSSGRPWGNAGVPGIYVVLLYDLLVSLDLDAPALLAGLGVSRDELLAVDRRVSMSLAQTVAERGVEMVGERGLGFRYARAMSITLHGPVGLLALSSASAQDALDAACRFLGLRAPFLEIHQARKGDFAHLQLRSTRSLGIAHDFIIEAMLVGLVFMVEQLLETLPEGTLIHRQGTAPEWLSALKKDVGVPVLFEQSSDALIFPLSALAARPRLADPQVAAIAREQCEMQFRQWRTEEEGVTAERIRTALQDHPAPLPSLEAMADRLAVSARTLKRHLQQAGLSYRQLQDEERYRQAQRLLEKPDLSISEVAYTLGYSDVANFSKAFKRWSGVTPKGYRDGG</sequence>
<dbReference type="GO" id="GO:0005829">
    <property type="term" value="C:cytosol"/>
    <property type="evidence" value="ECO:0007669"/>
    <property type="project" value="TreeGrafter"/>
</dbReference>
<dbReference type="Proteomes" id="UP000283734">
    <property type="component" value="Unassembled WGS sequence"/>
</dbReference>
<dbReference type="OrthoDB" id="5722175at2"/>
<dbReference type="AlphaFoldDB" id="A0A418XWE0"/>
<dbReference type="Pfam" id="PF12833">
    <property type="entry name" value="HTH_18"/>
    <property type="match status" value="1"/>
</dbReference>
<dbReference type="SUPFAM" id="SSF46689">
    <property type="entry name" value="Homeodomain-like"/>
    <property type="match status" value="1"/>
</dbReference>
<evidence type="ECO:0000259" key="4">
    <source>
        <dbReference type="PROSITE" id="PS01124"/>
    </source>
</evidence>
<organism evidence="5 6">
    <name type="scientific">Alcanivorax profundi</name>
    <dbReference type="NCBI Taxonomy" id="2338368"/>
    <lineage>
        <taxon>Bacteria</taxon>
        <taxon>Pseudomonadati</taxon>
        <taxon>Pseudomonadota</taxon>
        <taxon>Gammaproteobacteria</taxon>
        <taxon>Oceanospirillales</taxon>
        <taxon>Alcanivoracaceae</taxon>
        <taxon>Alcanivorax</taxon>
    </lineage>
</organism>
<keyword evidence="1" id="KW-0805">Transcription regulation</keyword>
<keyword evidence="2" id="KW-0238">DNA-binding</keyword>
<proteinExistence type="predicted"/>
<dbReference type="InterPro" id="IPR020449">
    <property type="entry name" value="Tscrpt_reg_AraC-type_HTH"/>
</dbReference>
<reference evidence="5 6" key="1">
    <citation type="submission" date="2018-09" db="EMBL/GenBank/DDBJ databases">
        <title>Alcanivorax profundi sp. nov., isolated from 1000 m-depth seawater of the Mariana Trench.</title>
        <authorList>
            <person name="Liu J."/>
        </authorList>
    </citation>
    <scope>NUCLEOTIDE SEQUENCE [LARGE SCALE GENOMIC DNA]</scope>
    <source>
        <strain evidence="5 6">MTEO17</strain>
    </source>
</reference>
<comment type="caution">
    <text evidence="5">The sequence shown here is derived from an EMBL/GenBank/DDBJ whole genome shotgun (WGS) entry which is preliminary data.</text>
</comment>
<dbReference type="GO" id="GO:0000976">
    <property type="term" value="F:transcription cis-regulatory region binding"/>
    <property type="evidence" value="ECO:0007669"/>
    <property type="project" value="TreeGrafter"/>
</dbReference>
<dbReference type="Pfam" id="PF12625">
    <property type="entry name" value="Arabinose_bd"/>
    <property type="match status" value="1"/>
</dbReference>
<evidence type="ECO:0000256" key="1">
    <source>
        <dbReference type="ARBA" id="ARBA00023015"/>
    </source>
</evidence>
<dbReference type="GO" id="GO:0003700">
    <property type="term" value="F:DNA-binding transcription factor activity"/>
    <property type="evidence" value="ECO:0007669"/>
    <property type="project" value="InterPro"/>
</dbReference>
<dbReference type="Gene3D" id="1.10.10.60">
    <property type="entry name" value="Homeodomain-like"/>
    <property type="match status" value="1"/>
</dbReference>
<evidence type="ECO:0000256" key="3">
    <source>
        <dbReference type="ARBA" id="ARBA00023163"/>
    </source>
</evidence>
<dbReference type="RefSeq" id="WP_119918067.1">
    <property type="nucleotide sequence ID" value="NZ_QYYA01000003.1"/>
</dbReference>
<name>A0A418XWE0_9GAMM</name>
<feature type="domain" description="HTH araC/xylS-type" evidence="4">
    <location>
        <begin position="244"/>
        <end position="341"/>
    </location>
</feature>
<dbReference type="PANTHER" id="PTHR47894">
    <property type="entry name" value="HTH-TYPE TRANSCRIPTIONAL REGULATOR GADX"/>
    <property type="match status" value="1"/>
</dbReference>
<dbReference type="PANTHER" id="PTHR47894:SF1">
    <property type="entry name" value="HTH-TYPE TRANSCRIPTIONAL REGULATOR VQSM"/>
    <property type="match status" value="1"/>
</dbReference>
<dbReference type="PRINTS" id="PR00032">
    <property type="entry name" value="HTHARAC"/>
</dbReference>
<accession>A0A418XWE0</accession>
<dbReference type="EMBL" id="QYYA01000003">
    <property type="protein sequence ID" value="RJG17139.1"/>
    <property type="molecule type" value="Genomic_DNA"/>
</dbReference>
<dbReference type="PROSITE" id="PS01124">
    <property type="entry name" value="HTH_ARAC_FAMILY_2"/>
    <property type="match status" value="1"/>
</dbReference>
<evidence type="ECO:0000313" key="6">
    <source>
        <dbReference type="Proteomes" id="UP000283734"/>
    </source>
</evidence>
<protein>
    <submittedName>
        <fullName evidence="5">AraC family transcriptional regulator</fullName>
    </submittedName>
</protein>
<dbReference type="InterPro" id="IPR009057">
    <property type="entry name" value="Homeodomain-like_sf"/>
</dbReference>
<dbReference type="InterPro" id="IPR018060">
    <property type="entry name" value="HTH_AraC"/>
</dbReference>
<evidence type="ECO:0000256" key="2">
    <source>
        <dbReference type="ARBA" id="ARBA00023125"/>
    </source>
</evidence>
<dbReference type="InterPro" id="IPR032687">
    <property type="entry name" value="AraC-type_N"/>
</dbReference>
<keyword evidence="6" id="KW-1185">Reference proteome</keyword>
<evidence type="ECO:0000313" key="5">
    <source>
        <dbReference type="EMBL" id="RJG17139.1"/>
    </source>
</evidence>
<keyword evidence="3" id="KW-0804">Transcription</keyword>